<dbReference type="OrthoDB" id="3918848at2759"/>
<protein>
    <submittedName>
        <fullName evidence="3">Uncharacterized protein</fullName>
    </submittedName>
</protein>
<evidence type="ECO:0000259" key="2">
    <source>
        <dbReference type="Pfam" id="PF17168"/>
    </source>
</evidence>
<dbReference type="InterPro" id="IPR052743">
    <property type="entry name" value="Glutaminase_GtaA"/>
</dbReference>
<dbReference type="PANTHER" id="PTHR31987">
    <property type="entry name" value="GLUTAMINASE A-RELATED"/>
    <property type="match status" value="1"/>
</dbReference>
<accession>A0A816GZ75</accession>
<dbReference type="AlphaFoldDB" id="A0A816GZ75"/>
<dbReference type="Proteomes" id="UP000663834">
    <property type="component" value="Unassembled WGS sequence"/>
</dbReference>
<dbReference type="Proteomes" id="UP000663824">
    <property type="component" value="Unassembled WGS sequence"/>
</dbReference>
<gene>
    <name evidence="3" type="ORF">KQP761_LOCUS36766</name>
    <name evidence="4" type="ORF">MBJ925_LOCUS14829</name>
    <name evidence="5" type="ORF">SMN809_LOCUS39041</name>
</gene>
<dbReference type="Pfam" id="PF17168">
    <property type="entry name" value="DUF5127"/>
    <property type="match status" value="1"/>
</dbReference>
<evidence type="ECO:0000313" key="4">
    <source>
        <dbReference type="EMBL" id="CAF2060650.1"/>
    </source>
</evidence>
<dbReference type="InterPro" id="IPR033433">
    <property type="entry name" value="GtaA_N"/>
</dbReference>
<feature type="domain" description="DUF4964" evidence="1">
    <location>
        <begin position="4"/>
        <end position="62"/>
    </location>
</feature>
<dbReference type="Proteomes" id="UP000676336">
    <property type="component" value="Unassembled WGS sequence"/>
</dbReference>
<dbReference type="InterPro" id="IPR032515">
    <property type="entry name" value="DUF4964"/>
</dbReference>
<reference evidence="3" key="1">
    <citation type="submission" date="2021-02" db="EMBL/GenBank/DDBJ databases">
        <authorList>
            <person name="Nowell W R."/>
        </authorList>
    </citation>
    <scope>NUCLEOTIDE SEQUENCE</scope>
</reference>
<name>A0A816GZ75_9BILA</name>
<organism evidence="3 6">
    <name type="scientific">Rotaria magnacalcarata</name>
    <dbReference type="NCBI Taxonomy" id="392030"/>
    <lineage>
        <taxon>Eukaryota</taxon>
        <taxon>Metazoa</taxon>
        <taxon>Spiralia</taxon>
        <taxon>Gnathifera</taxon>
        <taxon>Rotifera</taxon>
        <taxon>Eurotatoria</taxon>
        <taxon>Bdelloidea</taxon>
        <taxon>Philodinida</taxon>
        <taxon>Philodinidae</taxon>
        <taxon>Rotaria</taxon>
    </lineage>
</organism>
<evidence type="ECO:0000313" key="5">
    <source>
        <dbReference type="EMBL" id="CAF4600067.1"/>
    </source>
</evidence>
<dbReference type="Pfam" id="PF16334">
    <property type="entry name" value="DUF4964"/>
    <property type="match status" value="1"/>
</dbReference>
<evidence type="ECO:0000313" key="6">
    <source>
        <dbReference type="Proteomes" id="UP000663834"/>
    </source>
</evidence>
<comment type="caution">
    <text evidence="3">The sequence shown here is derived from an EMBL/GenBank/DDBJ whole genome shotgun (WGS) entry which is preliminary data.</text>
</comment>
<feature type="domain" description="Glutaminase A N-terminal" evidence="2">
    <location>
        <begin position="78"/>
        <end position="173"/>
    </location>
</feature>
<evidence type="ECO:0000259" key="1">
    <source>
        <dbReference type="Pfam" id="PF16334"/>
    </source>
</evidence>
<dbReference type="EMBL" id="CAJNRE010006976">
    <property type="protein sequence ID" value="CAF2060650.1"/>
    <property type="molecule type" value="Genomic_DNA"/>
</dbReference>
<dbReference type="EMBL" id="CAJOBI010103775">
    <property type="protein sequence ID" value="CAF4600067.1"/>
    <property type="molecule type" value="Genomic_DNA"/>
</dbReference>
<dbReference type="EMBL" id="CAJNOW010020801">
    <property type="protein sequence ID" value="CAF1681544.1"/>
    <property type="molecule type" value="Genomic_DNA"/>
</dbReference>
<evidence type="ECO:0000313" key="3">
    <source>
        <dbReference type="EMBL" id="CAF1681544.1"/>
    </source>
</evidence>
<sequence>MSTEQFRPPSIPLVTHTPYFSIWCMANQLTDVWSTHWTGHTQSMCGLIRIDGSALRFMGRQPTDIPVLTQKSVTVSATTTTFEFEEYGIALSVEFLSPLLPKDLDLLTRPVTYVNFTLHATDGNEHSVEIYFDNTAELVVNNVNQKVLAAQHNVKDMQVLSFQSVEQLILGKKR</sequence>
<proteinExistence type="predicted"/>
<dbReference type="PANTHER" id="PTHR31987:SF1">
    <property type="entry name" value="GLUTAMINASE A"/>
    <property type="match status" value="1"/>
</dbReference>